<accession>A0ABQ8RP18</accession>
<protein>
    <recommendedName>
        <fullName evidence="3">Transcription factor</fullName>
    </recommendedName>
</protein>
<keyword evidence="2" id="KW-1185">Reference proteome</keyword>
<evidence type="ECO:0000313" key="2">
    <source>
        <dbReference type="Proteomes" id="UP001152024"/>
    </source>
</evidence>
<dbReference type="Proteomes" id="UP001152024">
    <property type="component" value="Unassembled WGS sequence"/>
</dbReference>
<evidence type="ECO:0008006" key="3">
    <source>
        <dbReference type="Google" id="ProtNLM"/>
    </source>
</evidence>
<dbReference type="EMBL" id="JAOQBH010000002">
    <property type="protein sequence ID" value="KAJ4139693.1"/>
    <property type="molecule type" value="Genomic_DNA"/>
</dbReference>
<gene>
    <name evidence="1" type="ORF">NW768_001034</name>
</gene>
<organism evidence="1 2">
    <name type="scientific">Fusarium equiseti</name>
    <name type="common">Fusarium scirpi</name>
    <dbReference type="NCBI Taxonomy" id="61235"/>
    <lineage>
        <taxon>Eukaryota</taxon>
        <taxon>Fungi</taxon>
        <taxon>Dikarya</taxon>
        <taxon>Ascomycota</taxon>
        <taxon>Pezizomycotina</taxon>
        <taxon>Sordariomycetes</taxon>
        <taxon>Hypocreomycetidae</taxon>
        <taxon>Hypocreales</taxon>
        <taxon>Nectriaceae</taxon>
        <taxon>Fusarium</taxon>
        <taxon>Fusarium incarnatum-equiseti species complex</taxon>
    </lineage>
</organism>
<reference evidence="1" key="1">
    <citation type="submission" date="2022-09" db="EMBL/GenBank/DDBJ databases">
        <title>Fusarium specimens isolated from Avocado Roots.</title>
        <authorList>
            <person name="Stajich J."/>
            <person name="Roper C."/>
            <person name="Heimlech-Rivalta G."/>
        </authorList>
    </citation>
    <scope>NUCLEOTIDE SEQUENCE</scope>
    <source>
        <strain evidence="1">CF00095</strain>
    </source>
</reference>
<comment type="caution">
    <text evidence="1">The sequence shown here is derived from an EMBL/GenBank/DDBJ whole genome shotgun (WGS) entry which is preliminary data.</text>
</comment>
<sequence>MAALLDGLISSRKTSLNFNFATPLMSGMPLFIQPEGAVPSSSKFQARTEYVGRRIAAQAIALAQTGQTTFIHHSQVGVSAVLQDALAGSSLHAMRNAANAEIVKSEISRRAALLIQAVERLLVHNQTIGLDLLPPVQALLIYQAIRLFSTMDITQQAQAERDATYLTSWATRLREEVQPFDIPKDWTSWVRQESVRRTVLFVEVITGVYTFLKHGWDTGERDIDNLCFTAQVALWEARSAAEWELAWSKYPRLEATISTFGRDTKQAKPDDFEELGIIFRATFTGLEALERWLGGDREAMRRWGLREQMLPQY</sequence>
<evidence type="ECO:0000313" key="1">
    <source>
        <dbReference type="EMBL" id="KAJ4139693.1"/>
    </source>
</evidence>
<proteinExistence type="predicted"/>
<name>A0ABQ8RP18_FUSEQ</name>